<keyword evidence="6" id="KW-1185">Reference proteome</keyword>
<dbReference type="SUPFAM" id="SSF51735">
    <property type="entry name" value="NAD(P)-binding Rossmann-fold domains"/>
    <property type="match status" value="1"/>
</dbReference>
<dbReference type="PANTHER" id="PTHR31873:SF6">
    <property type="entry name" value="ASPARTATE DEHYDROGENASE DOMAIN-CONTAINING PROTEIN"/>
    <property type="match status" value="1"/>
</dbReference>
<dbReference type="PANTHER" id="PTHR31873">
    <property type="entry name" value="L-ASPARTATE DEHYDROGENASE-RELATED"/>
    <property type="match status" value="1"/>
</dbReference>
<evidence type="ECO:0000256" key="2">
    <source>
        <dbReference type="ARBA" id="ARBA00020169"/>
    </source>
</evidence>
<organism evidence="5 6">
    <name type="scientific">Cirrhinus molitorella</name>
    <name type="common">mud carp</name>
    <dbReference type="NCBI Taxonomy" id="172907"/>
    <lineage>
        <taxon>Eukaryota</taxon>
        <taxon>Metazoa</taxon>
        <taxon>Chordata</taxon>
        <taxon>Craniata</taxon>
        <taxon>Vertebrata</taxon>
        <taxon>Euteleostomi</taxon>
        <taxon>Actinopterygii</taxon>
        <taxon>Neopterygii</taxon>
        <taxon>Teleostei</taxon>
        <taxon>Ostariophysi</taxon>
        <taxon>Cypriniformes</taxon>
        <taxon>Cyprinidae</taxon>
        <taxon>Labeoninae</taxon>
        <taxon>Labeonini</taxon>
        <taxon>Cirrhinus</taxon>
    </lineage>
</organism>
<evidence type="ECO:0000259" key="4">
    <source>
        <dbReference type="Pfam" id="PF03447"/>
    </source>
</evidence>
<dbReference type="InterPro" id="IPR002811">
    <property type="entry name" value="Asp_DH"/>
</dbReference>
<dbReference type="Proteomes" id="UP001558613">
    <property type="component" value="Unassembled WGS sequence"/>
</dbReference>
<name>A0ABR3NM43_9TELE</name>
<gene>
    <name evidence="5" type="ORF">QQF64_024643</name>
</gene>
<dbReference type="Gene3D" id="3.40.50.720">
    <property type="entry name" value="NAD(P)-binding Rossmann-like Domain"/>
    <property type="match status" value="1"/>
</dbReference>
<dbReference type="InterPro" id="IPR036291">
    <property type="entry name" value="NAD(P)-bd_dom_sf"/>
</dbReference>
<evidence type="ECO:0000313" key="6">
    <source>
        <dbReference type="Proteomes" id="UP001558613"/>
    </source>
</evidence>
<dbReference type="InterPro" id="IPR005106">
    <property type="entry name" value="Asp/hSer_DH_NAD-bd"/>
</dbReference>
<dbReference type="SUPFAM" id="SSF55347">
    <property type="entry name" value="Glyceraldehyde-3-phosphate dehydrogenase-like, C-terminal domain"/>
    <property type="match status" value="1"/>
</dbReference>
<dbReference type="Gene3D" id="3.30.360.10">
    <property type="entry name" value="Dihydrodipicolinate Reductase, domain 2"/>
    <property type="match status" value="1"/>
</dbReference>
<reference evidence="5 6" key="1">
    <citation type="submission" date="2023-09" db="EMBL/GenBank/DDBJ databases">
        <authorList>
            <person name="Wang M."/>
        </authorList>
    </citation>
    <scope>NUCLEOTIDE SEQUENCE [LARGE SCALE GENOMIC DNA]</scope>
    <source>
        <strain evidence="5">GT-2023</strain>
        <tissue evidence="5">Liver</tissue>
    </source>
</reference>
<protein>
    <recommendedName>
        <fullName evidence="2">Aspartate dehydrogenase domain-containing protein</fullName>
    </recommendedName>
</protein>
<dbReference type="EMBL" id="JAYMGO010000003">
    <property type="protein sequence ID" value="KAL1277970.1"/>
    <property type="molecule type" value="Genomic_DNA"/>
</dbReference>
<dbReference type="Pfam" id="PF03447">
    <property type="entry name" value="NAD_binding_3"/>
    <property type="match status" value="1"/>
</dbReference>
<feature type="domain" description="Aspartate/homoserine dehydrogenase NAD-binding" evidence="4">
    <location>
        <begin position="41"/>
        <end position="151"/>
    </location>
</feature>
<evidence type="ECO:0000259" key="3">
    <source>
        <dbReference type="Pfam" id="PF01958"/>
    </source>
</evidence>
<evidence type="ECO:0000313" key="5">
    <source>
        <dbReference type="EMBL" id="KAL1277970.1"/>
    </source>
</evidence>
<comment type="caution">
    <text evidence="5">The sequence shown here is derived from an EMBL/GenBank/DDBJ whole genome shotgun (WGS) entry which is preliminary data.</text>
</comment>
<comment type="similarity">
    <text evidence="1">Belongs to the L-aspartate dehydrogenase family.</text>
</comment>
<sequence>MHFNLLYPTVSRVQTTEGEIDGHRAERENMADKALKVGIVGYGHLGQFLVEKIQKEGPEAGLRLAFVWNRNADKLTDSLPKELILHDLSDFTRRDTDVIVEVCHPMIVKEFGVKFLPHAHFLVGSPSALSDPQLEQDLRTAAKKHGKTLYVASGALWGGQDIQKMNDSGTLRALSIRMSKHPSCFRLTGGLLSDWTEGEGRRVLYHGSVAELCPIAPNNVNTMAAAAIAASKLGFKGVTGEIVSDTALSDYHIVEVEVTGPDGFTVKTVRQNPAKLGAVTGNATYNSFWSSLLVCKGHGGKVYLC</sequence>
<proteinExistence type="inferred from homology"/>
<feature type="domain" description="Aspartate dehydrogenase" evidence="3">
    <location>
        <begin position="200"/>
        <end position="284"/>
    </location>
</feature>
<dbReference type="Pfam" id="PF01958">
    <property type="entry name" value="Asp_DH_C"/>
    <property type="match status" value="1"/>
</dbReference>
<accession>A0ABR3NM43</accession>
<evidence type="ECO:0000256" key="1">
    <source>
        <dbReference type="ARBA" id="ARBA00008331"/>
    </source>
</evidence>